<organism evidence="7 8">
    <name type="scientific">Undibacterium fentianense</name>
    <dbReference type="NCBI Taxonomy" id="2828728"/>
    <lineage>
        <taxon>Bacteria</taxon>
        <taxon>Pseudomonadati</taxon>
        <taxon>Pseudomonadota</taxon>
        <taxon>Betaproteobacteria</taxon>
        <taxon>Burkholderiales</taxon>
        <taxon>Oxalobacteraceae</taxon>
        <taxon>Undibacterium</taxon>
    </lineage>
</organism>
<evidence type="ECO:0000256" key="3">
    <source>
        <dbReference type="ARBA" id="ARBA00022989"/>
    </source>
</evidence>
<dbReference type="InterPro" id="IPR007829">
    <property type="entry name" value="TM2"/>
</dbReference>
<evidence type="ECO:0000256" key="2">
    <source>
        <dbReference type="ARBA" id="ARBA00022692"/>
    </source>
</evidence>
<evidence type="ECO:0000256" key="5">
    <source>
        <dbReference type="SAM" id="Phobius"/>
    </source>
</evidence>
<feature type="transmembrane region" description="Helical" evidence="5">
    <location>
        <begin position="62"/>
        <end position="82"/>
    </location>
</feature>
<dbReference type="RefSeq" id="WP_212674384.1">
    <property type="nucleotide sequence ID" value="NZ_JAGSPJ010000001.1"/>
</dbReference>
<evidence type="ECO:0000256" key="1">
    <source>
        <dbReference type="ARBA" id="ARBA00004141"/>
    </source>
</evidence>
<sequence length="139" mass="15582">MTTNKHKNKTLAVLICLLFGSIGGHRFYLYGKRDQFAWLHCITLPLSFLLSKLYFNLNFFVTYGPWMLSFLISLLMCLVLGLKSDEHWDAQFNPHSGQTSDSSWPLALLLVLSVGLGAISLLFVLARGFDLLYTGGAYG</sequence>
<gene>
    <name evidence="7" type="ORF">KDM90_04690</name>
</gene>
<feature type="transmembrane region" description="Helical" evidence="5">
    <location>
        <begin position="102"/>
        <end position="125"/>
    </location>
</feature>
<dbReference type="EMBL" id="JAGSPJ010000001">
    <property type="protein sequence ID" value="MBR7799290.1"/>
    <property type="molecule type" value="Genomic_DNA"/>
</dbReference>
<reference evidence="7" key="1">
    <citation type="submission" date="2021-04" db="EMBL/GenBank/DDBJ databases">
        <title>novel species isolated from subtropical streams in China.</title>
        <authorList>
            <person name="Lu H."/>
        </authorList>
    </citation>
    <scope>NUCLEOTIDE SEQUENCE</scope>
    <source>
        <strain evidence="7">FT137W</strain>
    </source>
</reference>
<dbReference type="Proteomes" id="UP000678545">
    <property type="component" value="Unassembled WGS sequence"/>
</dbReference>
<evidence type="ECO:0000256" key="4">
    <source>
        <dbReference type="ARBA" id="ARBA00023136"/>
    </source>
</evidence>
<evidence type="ECO:0000313" key="8">
    <source>
        <dbReference type="Proteomes" id="UP000678545"/>
    </source>
</evidence>
<accession>A0A941IFR7</accession>
<proteinExistence type="predicted"/>
<protein>
    <submittedName>
        <fullName evidence="7">TM2 domain-containing protein</fullName>
    </submittedName>
</protein>
<dbReference type="Pfam" id="PF05154">
    <property type="entry name" value="TM2"/>
    <property type="match status" value="1"/>
</dbReference>
<comment type="caution">
    <text evidence="7">The sequence shown here is derived from an EMBL/GenBank/DDBJ whole genome shotgun (WGS) entry which is preliminary data.</text>
</comment>
<evidence type="ECO:0000259" key="6">
    <source>
        <dbReference type="Pfam" id="PF05154"/>
    </source>
</evidence>
<feature type="transmembrane region" description="Helical" evidence="5">
    <location>
        <begin position="36"/>
        <end position="55"/>
    </location>
</feature>
<keyword evidence="3 5" id="KW-1133">Transmembrane helix</keyword>
<name>A0A941IFR7_9BURK</name>
<dbReference type="GO" id="GO:0016020">
    <property type="term" value="C:membrane"/>
    <property type="evidence" value="ECO:0007669"/>
    <property type="project" value="UniProtKB-SubCell"/>
</dbReference>
<comment type="subcellular location">
    <subcellularLocation>
        <location evidence="1">Membrane</location>
        <topology evidence="1">Multi-pass membrane protein</topology>
    </subcellularLocation>
</comment>
<feature type="domain" description="TM2" evidence="6">
    <location>
        <begin position="6"/>
        <end position="46"/>
    </location>
</feature>
<dbReference type="AlphaFoldDB" id="A0A941IFR7"/>
<keyword evidence="8" id="KW-1185">Reference proteome</keyword>
<keyword evidence="2 5" id="KW-0812">Transmembrane</keyword>
<keyword evidence="4 5" id="KW-0472">Membrane</keyword>
<evidence type="ECO:0000313" key="7">
    <source>
        <dbReference type="EMBL" id="MBR7799290.1"/>
    </source>
</evidence>